<evidence type="ECO:0000313" key="3">
    <source>
        <dbReference type="Proteomes" id="UP000622547"/>
    </source>
</evidence>
<dbReference type="Proteomes" id="UP000622547">
    <property type="component" value="Unassembled WGS sequence"/>
</dbReference>
<dbReference type="EMBL" id="BOOP01000048">
    <property type="protein sequence ID" value="GII42904.1"/>
    <property type="molecule type" value="Genomic_DNA"/>
</dbReference>
<dbReference type="RefSeq" id="WP_204078317.1">
    <property type="nucleotide sequence ID" value="NZ_BOOP01000048.1"/>
</dbReference>
<evidence type="ECO:0000313" key="2">
    <source>
        <dbReference type="EMBL" id="GII42904.1"/>
    </source>
</evidence>
<name>A0A8J3XJ00_9ACTN</name>
<comment type="caution">
    <text evidence="2">The sequence shown here is derived from an EMBL/GenBank/DDBJ whole genome shotgun (WGS) entry which is preliminary data.</text>
</comment>
<protein>
    <recommendedName>
        <fullName evidence="1">4Fe-4S Wbl-type domain-containing protein</fullName>
    </recommendedName>
</protein>
<sequence>MPSHIVTHAGTATPAQREHRLRTLDEIVLSSAATCRASDPDDWFPLTEDETVLRDIARKLCGDCPIQASCLERQLLIEEGMPLYETDGITAATTPLERYEIRTGVAGIEVAA</sequence>
<evidence type="ECO:0000259" key="1">
    <source>
        <dbReference type="PROSITE" id="PS51674"/>
    </source>
</evidence>
<dbReference type="InterPro" id="IPR034768">
    <property type="entry name" value="4FE4S_WBL"/>
</dbReference>
<dbReference type="PROSITE" id="PS51674">
    <property type="entry name" value="4FE4S_WBL"/>
    <property type="match status" value="1"/>
</dbReference>
<gene>
    <name evidence="2" type="ORF">Pph01_79070</name>
</gene>
<keyword evidence="3" id="KW-1185">Reference proteome</keyword>
<organism evidence="2 3">
    <name type="scientific">Planotetraspora phitsanulokensis</name>
    <dbReference type="NCBI Taxonomy" id="575192"/>
    <lineage>
        <taxon>Bacteria</taxon>
        <taxon>Bacillati</taxon>
        <taxon>Actinomycetota</taxon>
        <taxon>Actinomycetes</taxon>
        <taxon>Streptosporangiales</taxon>
        <taxon>Streptosporangiaceae</taxon>
        <taxon>Planotetraspora</taxon>
    </lineage>
</organism>
<feature type="domain" description="4Fe-4S Wbl-type" evidence="1">
    <location>
        <begin position="34"/>
        <end position="100"/>
    </location>
</feature>
<proteinExistence type="predicted"/>
<reference evidence="2 3" key="1">
    <citation type="submission" date="2021-01" db="EMBL/GenBank/DDBJ databases">
        <title>Whole genome shotgun sequence of Planotetraspora phitsanulokensis NBRC 104273.</title>
        <authorList>
            <person name="Komaki H."/>
            <person name="Tamura T."/>
        </authorList>
    </citation>
    <scope>NUCLEOTIDE SEQUENCE [LARGE SCALE GENOMIC DNA]</scope>
    <source>
        <strain evidence="2 3">NBRC 104273</strain>
    </source>
</reference>
<accession>A0A8J3XJ00</accession>
<dbReference type="AlphaFoldDB" id="A0A8J3XJ00"/>
<dbReference type="Pfam" id="PF02467">
    <property type="entry name" value="Whib"/>
    <property type="match status" value="1"/>
</dbReference>